<gene>
    <name evidence="2" type="ORF">GCM10023184_23490</name>
</gene>
<evidence type="ECO:0000256" key="1">
    <source>
        <dbReference type="SAM" id="SignalP"/>
    </source>
</evidence>
<feature type="signal peptide" evidence="1">
    <location>
        <begin position="1"/>
        <end position="20"/>
    </location>
</feature>
<evidence type="ECO:0000313" key="3">
    <source>
        <dbReference type="Proteomes" id="UP001501725"/>
    </source>
</evidence>
<accession>A0ABP8GY67</accession>
<comment type="caution">
    <text evidence="2">The sequence shown here is derived from an EMBL/GenBank/DDBJ whole genome shotgun (WGS) entry which is preliminary data.</text>
</comment>
<name>A0ABP8GY67_9BACT</name>
<evidence type="ECO:0000313" key="2">
    <source>
        <dbReference type="EMBL" id="GAA4331527.1"/>
    </source>
</evidence>
<sequence>MKKVLLAGFLLSVGVISANALTAPVQIQMSAPLPKPLQDAFAAYEASLAAEGKVVSNLVWTRVQGKHIANYEIINIETGEGVVTSSTWMSNGNRIN</sequence>
<dbReference type="Proteomes" id="UP001501725">
    <property type="component" value="Unassembled WGS sequence"/>
</dbReference>
<keyword evidence="3" id="KW-1185">Reference proteome</keyword>
<protein>
    <recommendedName>
        <fullName evidence="4">PepSY domain-containing protein</fullName>
    </recommendedName>
</protein>
<feature type="chain" id="PRO_5046494146" description="PepSY domain-containing protein" evidence="1">
    <location>
        <begin position="21"/>
        <end position="96"/>
    </location>
</feature>
<dbReference type="EMBL" id="BAABGY010000007">
    <property type="protein sequence ID" value="GAA4331527.1"/>
    <property type="molecule type" value="Genomic_DNA"/>
</dbReference>
<dbReference type="RefSeq" id="WP_345255915.1">
    <property type="nucleotide sequence ID" value="NZ_BAABGY010000007.1"/>
</dbReference>
<keyword evidence="1" id="KW-0732">Signal</keyword>
<proteinExistence type="predicted"/>
<evidence type="ECO:0008006" key="4">
    <source>
        <dbReference type="Google" id="ProtNLM"/>
    </source>
</evidence>
<organism evidence="2 3">
    <name type="scientific">Flaviaesturariibacter amylovorans</name>
    <dbReference type="NCBI Taxonomy" id="1084520"/>
    <lineage>
        <taxon>Bacteria</taxon>
        <taxon>Pseudomonadati</taxon>
        <taxon>Bacteroidota</taxon>
        <taxon>Chitinophagia</taxon>
        <taxon>Chitinophagales</taxon>
        <taxon>Chitinophagaceae</taxon>
        <taxon>Flaviaestuariibacter</taxon>
    </lineage>
</organism>
<reference evidence="3" key="1">
    <citation type="journal article" date="2019" name="Int. J. Syst. Evol. Microbiol.">
        <title>The Global Catalogue of Microorganisms (GCM) 10K type strain sequencing project: providing services to taxonomists for standard genome sequencing and annotation.</title>
        <authorList>
            <consortium name="The Broad Institute Genomics Platform"/>
            <consortium name="The Broad Institute Genome Sequencing Center for Infectious Disease"/>
            <person name="Wu L."/>
            <person name="Ma J."/>
        </authorList>
    </citation>
    <scope>NUCLEOTIDE SEQUENCE [LARGE SCALE GENOMIC DNA]</scope>
    <source>
        <strain evidence="3">JCM 17919</strain>
    </source>
</reference>